<gene>
    <name evidence="1" type="ORF">P175DRAFT_0535526</name>
</gene>
<reference evidence="1 2" key="1">
    <citation type="journal article" date="2018" name="Proc. Natl. Acad. Sci. U.S.A.">
        <title>Linking secondary metabolites to gene clusters through genome sequencing of six diverse Aspergillus species.</title>
        <authorList>
            <person name="Kaerboelling I."/>
            <person name="Vesth T.C."/>
            <person name="Frisvad J.C."/>
            <person name="Nybo J.L."/>
            <person name="Theobald S."/>
            <person name="Kuo A."/>
            <person name="Bowyer P."/>
            <person name="Matsuda Y."/>
            <person name="Mondo S."/>
            <person name="Lyhne E.K."/>
            <person name="Kogle M.E."/>
            <person name="Clum A."/>
            <person name="Lipzen A."/>
            <person name="Salamov A."/>
            <person name="Ngan C.Y."/>
            <person name="Daum C."/>
            <person name="Chiniquy J."/>
            <person name="Barry K."/>
            <person name="LaButti K."/>
            <person name="Haridas S."/>
            <person name="Simmons B.A."/>
            <person name="Magnuson J.K."/>
            <person name="Mortensen U.H."/>
            <person name="Larsen T.O."/>
            <person name="Grigoriev I.V."/>
            <person name="Baker S.E."/>
            <person name="Andersen M.R."/>
        </authorList>
    </citation>
    <scope>NUCLEOTIDE SEQUENCE [LARGE SCALE GENOMIC DNA]</scope>
    <source>
        <strain evidence="1 2">IBT 24754</strain>
    </source>
</reference>
<protein>
    <submittedName>
        <fullName evidence="1">Uncharacterized protein</fullName>
    </submittedName>
</protein>
<proteinExistence type="predicted"/>
<evidence type="ECO:0000313" key="2">
    <source>
        <dbReference type="Proteomes" id="UP000244073"/>
    </source>
</evidence>
<dbReference type="Proteomes" id="UP000244073">
    <property type="component" value="Unassembled WGS sequence"/>
</dbReference>
<name>A0A2T5LNC0_9EURO</name>
<evidence type="ECO:0000313" key="1">
    <source>
        <dbReference type="EMBL" id="PTU17781.1"/>
    </source>
</evidence>
<dbReference type="AlphaFoldDB" id="A0A2T5LNC0"/>
<sequence length="244" mass="26140">MKEPWCSLTSSQNMHHRIVWALQKQTPLGMQHARNPEGFPPIDSSLHDTRSVSEPADPVLGMDQLTESLSAQQRQCNGLGRRLAKAEYIVMQAAGTAVHPRLGCITASPSGFGHLDAPLDAISHHLKAKSASLARVPYLSWHASWSGSRVGGVAATRMIGPLASRAMNQDSPPCGHQGASFPFISERGKGQLNSSVANFPLKGARWIFLIDLVPGDHKKPGALSCFEGCVERISVFASVSLGSS</sequence>
<comment type="caution">
    <text evidence="1">The sequence shown here is derived from an EMBL/GenBank/DDBJ whole genome shotgun (WGS) entry which is preliminary data.</text>
</comment>
<dbReference type="GeneID" id="63817109"/>
<dbReference type="EMBL" id="MSFN02000009">
    <property type="protein sequence ID" value="PTU17781.1"/>
    <property type="molecule type" value="Genomic_DNA"/>
</dbReference>
<accession>A0A2T5LNC0</accession>
<dbReference type="RefSeq" id="XP_040749173.1">
    <property type="nucleotide sequence ID" value="XM_040900227.1"/>
</dbReference>
<organism evidence="1 2">
    <name type="scientific">Aspergillus ochraceoroseus IBT 24754</name>
    <dbReference type="NCBI Taxonomy" id="1392256"/>
    <lineage>
        <taxon>Eukaryota</taxon>
        <taxon>Fungi</taxon>
        <taxon>Dikarya</taxon>
        <taxon>Ascomycota</taxon>
        <taxon>Pezizomycotina</taxon>
        <taxon>Eurotiomycetes</taxon>
        <taxon>Eurotiomycetidae</taxon>
        <taxon>Eurotiales</taxon>
        <taxon>Aspergillaceae</taxon>
        <taxon>Aspergillus</taxon>
        <taxon>Aspergillus subgen. Nidulantes</taxon>
    </lineage>
</organism>
<dbReference type="VEuPathDB" id="FungiDB:P175DRAFT_0535526"/>